<dbReference type="SUPFAM" id="SSF103196">
    <property type="entry name" value="Roadblock/LC7 domain"/>
    <property type="match status" value="1"/>
</dbReference>
<dbReference type="InterPro" id="IPR025680">
    <property type="entry name" value="DddI"/>
</dbReference>
<sequence>MSTTSVLPEPLSASFPFTINVARTSAAQVLSYLEQAGGAVGDGAGGCCLLYEDSSAGAPFLRIGTRGAGVGLLAWHEGGREACPAGGAGGFSPVRYRSPAGTLLLQPARSETDWSTVARAVQEFCVTGQRPVCVRWDDETPARPEKSVAAQRCDVPAPSIGGPPRAESLIGASARESRRPAEGAVLPANDRPVPQTPGSDSEHEHEQGEDTAMTDRPGNGDHDWMLDGLAGIPEVLFAAVTAGDGTVLAATAELDAVQREAAAACTSLRLSPELSSAPPPGAPSRPVFSPQARTILFARGIGAGEHAGAAACLLVVATAEADVDAMDRTVSERAEKIGDALRSPGSSA</sequence>
<name>A0ABX0C713_9PSEU</name>
<reference evidence="2 3" key="1">
    <citation type="submission" date="2020-01" db="EMBL/GenBank/DDBJ databases">
        <title>Insect and environment-associated Actinomycetes.</title>
        <authorList>
            <person name="Currrie C."/>
            <person name="Chevrette M."/>
            <person name="Carlson C."/>
            <person name="Stubbendieck R."/>
            <person name="Wendt-Pienkowski E."/>
        </authorList>
    </citation>
    <scope>NUCLEOTIDE SEQUENCE [LARGE SCALE GENOMIC DNA]</scope>
    <source>
        <strain evidence="2 3">SID8386</strain>
    </source>
</reference>
<dbReference type="Gene3D" id="3.30.450.30">
    <property type="entry name" value="Dynein light chain 2a, cytoplasmic"/>
    <property type="match status" value="1"/>
</dbReference>
<dbReference type="RefSeq" id="WP_067595713.1">
    <property type="nucleotide sequence ID" value="NZ_JAAGNC010000177.1"/>
</dbReference>
<comment type="caution">
    <text evidence="2">The sequence shown here is derived from an EMBL/GenBank/DDBJ whole genome shotgun (WGS) entry which is preliminary data.</text>
</comment>
<gene>
    <name evidence="2" type="ORF">G3I59_35510</name>
</gene>
<keyword evidence="3" id="KW-1185">Reference proteome</keyword>
<evidence type="ECO:0000313" key="2">
    <source>
        <dbReference type="EMBL" id="NEC60760.1"/>
    </source>
</evidence>
<organism evidence="2 3">
    <name type="scientific">Amycolatopsis rubida</name>
    <dbReference type="NCBI Taxonomy" id="112413"/>
    <lineage>
        <taxon>Bacteria</taxon>
        <taxon>Bacillati</taxon>
        <taxon>Actinomycetota</taxon>
        <taxon>Actinomycetes</taxon>
        <taxon>Pseudonocardiales</taxon>
        <taxon>Pseudonocardiaceae</taxon>
        <taxon>Amycolatopsis</taxon>
    </lineage>
</organism>
<dbReference type="Pfam" id="PF14430">
    <property type="entry name" value="Imm1"/>
    <property type="match status" value="1"/>
</dbReference>
<protein>
    <recommendedName>
        <fullName evidence="4">Roadblock/LC7 domain-containing protein</fullName>
    </recommendedName>
</protein>
<evidence type="ECO:0000256" key="1">
    <source>
        <dbReference type="SAM" id="MobiDB-lite"/>
    </source>
</evidence>
<proteinExistence type="predicted"/>
<evidence type="ECO:0008006" key="4">
    <source>
        <dbReference type="Google" id="ProtNLM"/>
    </source>
</evidence>
<dbReference type="Proteomes" id="UP000470404">
    <property type="component" value="Unassembled WGS sequence"/>
</dbReference>
<feature type="region of interest" description="Disordered" evidence="1">
    <location>
        <begin position="143"/>
        <end position="225"/>
    </location>
</feature>
<evidence type="ECO:0000313" key="3">
    <source>
        <dbReference type="Proteomes" id="UP000470404"/>
    </source>
</evidence>
<accession>A0ABX0C713</accession>
<dbReference type="EMBL" id="JAAGNC010000177">
    <property type="protein sequence ID" value="NEC60760.1"/>
    <property type="molecule type" value="Genomic_DNA"/>
</dbReference>